<dbReference type="GO" id="GO:0016787">
    <property type="term" value="F:hydrolase activity"/>
    <property type="evidence" value="ECO:0007669"/>
    <property type="project" value="UniProtKB-KW"/>
</dbReference>
<evidence type="ECO:0000256" key="1">
    <source>
        <dbReference type="ARBA" id="ARBA00022801"/>
    </source>
</evidence>
<evidence type="ECO:0000313" key="2">
    <source>
        <dbReference type="EMBL" id="WVZ76789.1"/>
    </source>
</evidence>
<dbReference type="EMBL" id="CP144749">
    <property type="protein sequence ID" value="WVZ76789.1"/>
    <property type="molecule type" value="Genomic_DNA"/>
</dbReference>
<organism evidence="2 3">
    <name type="scientific">Paspalum notatum var. saurae</name>
    <dbReference type="NCBI Taxonomy" id="547442"/>
    <lineage>
        <taxon>Eukaryota</taxon>
        <taxon>Viridiplantae</taxon>
        <taxon>Streptophyta</taxon>
        <taxon>Embryophyta</taxon>
        <taxon>Tracheophyta</taxon>
        <taxon>Spermatophyta</taxon>
        <taxon>Magnoliopsida</taxon>
        <taxon>Liliopsida</taxon>
        <taxon>Poales</taxon>
        <taxon>Poaceae</taxon>
        <taxon>PACMAD clade</taxon>
        <taxon>Panicoideae</taxon>
        <taxon>Andropogonodae</taxon>
        <taxon>Paspaleae</taxon>
        <taxon>Paspalinae</taxon>
        <taxon>Paspalum</taxon>
    </lineage>
</organism>
<accession>A0AAQ3TPD8</accession>
<dbReference type="AlphaFoldDB" id="A0AAQ3TPD8"/>
<gene>
    <name evidence="2" type="ORF">U9M48_024722</name>
</gene>
<dbReference type="InterPro" id="IPR051058">
    <property type="entry name" value="GDSL_Est/Lipase"/>
</dbReference>
<protein>
    <submittedName>
        <fullName evidence="2">Uncharacterized protein</fullName>
    </submittedName>
</protein>
<proteinExistence type="predicted"/>
<dbReference type="Proteomes" id="UP001341281">
    <property type="component" value="Chromosome 05"/>
</dbReference>
<keyword evidence="1" id="KW-0378">Hydrolase</keyword>
<dbReference type="Gene3D" id="3.40.50.1110">
    <property type="entry name" value="SGNH hydrolase"/>
    <property type="match status" value="1"/>
</dbReference>
<keyword evidence="3" id="KW-1185">Reference proteome</keyword>
<sequence length="108" mass="12243">MPLLQQLDNFAVTRAEMQLKLGRHELEELLSKSLFLISIGNWDLHHAWWLQNIGIKFDQADVQSVASSLIAGVKALYDAGARKFRVIDVPLLGVRRPTTTIRNIFDTT</sequence>
<dbReference type="PANTHER" id="PTHR45648:SF104">
    <property type="entry name" value="OS02G0292600 PROTEIN"/>
    <property type="match status" value="1"/>
</dbReference>
<name>A0AAQ3TPD8_PASNO</name>
<dbReference type="PANTHER" id="PTHR45648">
    <property type="entry name" value="GDSL LIPASE/ACYLHYDROLASE FAMILY PROTEIN (AFU_ORTHOLOGUE AFUA_4G14700)"/>
    <property type="match status" value="1"/>
</dbReference>
<dbReference type="InterPro" id="IPR036514">
    <property type="entry name" value="SGNH_hydro_sf"/>
</dbReference>
<evidence type="ECO:0000313" key="3">
    <source>
        <dbReference type="Proteomes" id="UP001341281"/>
    </source>
</evidence>
<reference evidence="2 3" key="1">
    <citation type="submission" date="2024-02" db="EMBL/GenBank/DDBJ databases">
        <title>High-quality chromosome-scale genome assembly of Pensacola bahiagrass (Paspalum notatum Flugge var. saurae).</title>
        <authorList>
            <person name="Vega J.M."/>
            <person name="Podio M."/>
            <person name="Orjuela J."/>
            <person name="Siena L.A."/>
            <person name="Pessino S.C."/>
            <person name="Combes M.C."/>
            <person name="Mariac C."/>
            <person name="Albertini E."/>
            <person name="Pupilli F."/>
            <person name="Ortiz J.P.A."/>
            <person name="Leblanc O."/>
        </authorList>
    </citation>
    <scope>NUCLEOTIDE SEQUENCE [LARGE SCALE GENOMIC DNA]</scope>
    <source>
        <strain evidence="2">R1</strain>
        <tissue evidence="2">Leaf</tissue>
    </source>
</reference>